<reference evidence="7 9" key="1">
    <citation type="submission" date="2015-02" db="EMBL/GenBank/DDBJ databases">
        <authorList>
            <person name="Chooi Y.-H."/>
        </authorList>
    </citation>
    <scope>NUCLEOTIDE SEQUENCE [LARGE SCALE GENOMIC DNA]</scope>
    <source>
        <strain evidence="7">E3</strain>
    </source>
</reference>
<dbReference type="EMBL" id="CDSF01000101">
    <property type="protein sequence ID" value="CEP00465.1"/>
    <property type="molecule type" value="Genomic_DNA"/>
</dbReference>
<geneLocation type="mitochondrion" evidence="8"/>
<name>A0A0G4IYQ1_PLABS</name>
<dbReference type="PROSITE" id="PS00092">
    <property type="entry name" value="N6_MTASE"/>
    <property type="match status" value="1"/>
</dbReference>
<dbReference type="EC" id="2.1.1.297" evidence="1"/>
<dbReference type="SUPFAM" id="SSF53335">
    <property type="entry name" value="S-adenosyl-L-methionine-dependent methyltransferases"/>
    <property type="match status" value="1"/>
</dbReference>
<dbReference type="Gene3D" id="3.40.50.150">
    <property type="entry name" value="Vaccinia Virus protein VP39"/>
    <property type="match status" value="1"/>
</dbReference>
<gene>
    <name evidence="7" type="ORF">PBRA_001519</name>
    <name evidence="8" type="ORF">PLBR_LOCUS1249</name>
</gene>
<dbReference type="PANTHER" id="PTHR18895">
    <property type="entry name" value="HEMK METHYLTRANSFERASE"/>
    <property type="match status" value="1"/>
</dbReference>
<dbReference type="STRING" id="37360.A0A0G4IYQ1"/>
<keyword evidence="3" id="KW-0808">Transferase</keyword>
<evidence type="ECO:0000259" key="6">
    <source>
        <dbReference type="Pfam" id="PF05175"/>
    </source>
</evidence>
<dbReference type="GO" id="GO:0005739">
    <property type="term" value="C:mitochondrion"/>
    <property type="evidence" value="ECO:0007669"/>
    <property type="project" value="TreeGrafter"/>
</dbReference>
<keyword evidence="2" id="KW-0489">Methyltransferase</keyword>
<dbReference type="EMBL" id="OVEO01000002">
    <property type="protein sequence ID" value="SPQ94034.1"/>
    <property type="molecule type" value="Genomic_DNA"/>
</dbReference>
<proteinExistence type="predicted"/>
<dbReference type="GO" id="GO:0102559">
    <property type="term" value="F:peptide chain release factor N(5)-glutamine methyltransferase activity"/>
    <property type="evidence" value="ECO:0007669"/>
    <property type="project" value="UniProtKB-EC"/>
</dbReference>
<evidence type="ECO:0000313" key="8">
    <source>
        <dbReference type="EMBL" id="SPQ94034.1"/>
    </source>
</evidence>
<accession>A0A0G4IYQ1</accession>
<feature type="domain" description="Methyltransferase small" evidence="6">
    <location>
        <begin position="91"/>
        <end position="177"/>
    </location>
</feature>
<evidence type="ECO:0000256" key="4">
    <source>
        <dbReference type="ARBA" id="ARBA00022691"/>
    </source>
</evidence>
<dbReference type="Proteomes" id="UP000290189">
    <property type="component" value="Unassembled WGS sequence"/>
</dbReference>
<evidence type="ECO:0000313" key="9">
    <source>
        <dbReference type="Proteomes" id="UP000039324"/>
    </source>
</evidence>
<organism evidence="7 9">
    <name type="scientific">Plasmodiophora brassicae</name>
    <name type="common">Clubroot disease agent</name>
    <dbReference type="NCBI Taxonomy" id="37360"/>
    <lineage>
        <taxon>Eukaryota</taxon>
        <taxon>Sar</taxon>
        <taxon>Rhizaria</taxon>
        <taxon>Endomyxa</taxon>
        <taxon>Phytomyxea</taxon>
        <taxon>Plasmodiophorida</taxon>
        <taxon>Plasmodiophoridae</taxon>
        <taxon>Plasmodiophora</taxon>
    </lineage>
</organism>
<dbReference type="NCBIfam" id="TIGR00536">
    <property type="entry name" value="hemK_fam"/>
    <property type="match status" value="1"/>
</dbReference>
<dbReference type="GO" id="GO:0032259">
    <property type="term" value="P:methylation"/>
    <property type="evidence" value="ECO:0007669"/>
    <property type="project" value="UniProtKB-KW"/>
</dbReference>
<evidence type="ECO:0000256" key="5">
    <source>
        <dbReference type="ARBA" id="ARBA00048391"/>
    </source>
</evidence>
<dbReference type="AlphaFoldDB" id="A0A0G4IYQ1"/>
<dbReference type="Pfam" id="PF05175">
    <property type="entry name" value="MTS"/>
    <property type="match status" value="1"/>
</dbReference>
<sequence>MRLASIQAALRASRVTDCPGQEARWIMEHARSTGKDTADLLRDRLTGKPLQLVLGTQPFVGIDVHCRPGQLIPRPETEQWCAWLAGRVTGSETVLEIGCGTGCISLALASAVPGLSVVAIDASPDAVQQSGDNAAKVGCKSVRFAEMVVGDDDGWVGRVLDLNGGSMFDMVVSNPPYIPVHHWRRLDEGVRRWESPRALCAGHLGLDVCRSIIRATPYLVRPRAASSSSAPSLVIEYGETFQTLRLQQWMRSAGLDLVEAHRDYNGRLRWITGVRT</sequence>
<keyword evidence="4" id="KW-0949">S-adenosyl-L-methionine</keyword>
<dbReference type="CDD" id="cd02440">
    <property type="entry name" value="AdoMet_MTases"/>
    <property type="match status" value="1"/>
</dbReference>
<keyword evidence="9" id="KW-1185">Reference proteome</keyword>
<dbReference type="InterPro" id="IPR002052">
    <property type="entry name" value="DNA_methylase_N6_adenine_CS"/>
</dbReference>
<dbReference type="OrthoDB" id="269872at2759"/>
<evidence type="ECO:0000313" key="10">
    <source>
        <dbReference type="Proteomes" id="UP000290189"/>
    </source>
</evidence>
<evidence type="ECO:0000256" key="1">
    <source>
        <dbReference type="ARBA" id="ARBA00012771"/>
    </source>
</evidence>
<dbReference type="InterPro" id="IPR029063">
    <property type="entry name" value="SAM-dependent_MTases_sf"/>
</dbReference>
<dbReference type="InterPro" id="IPR004556">
    <property type="entry name" value="HemK-like"/>
</dbReference>
<evidence type="ECO:0000313" key="7">
    <source>
        <dbReference type="EMBL" id="CEP00465.1"/>
    </source>
</evidence>
<dbReference type="InterPro" id="IPR007848">
    <property type="entry name" value="Small_mtfrase_dom"/>
</dbReference>
<dbReference type="InterPro" id="IPR050320">
    <property type="entry name" value="N5-glutamine_MTase"/>
</dbReference>
<comment type="catalytic activity">
    <reaction evidence="5">
        <text>L-glutaminyl-[peptide chain release factor] + S-adenosyl-L-methionine = N(5)-methyl-L-glutaminyl-[peptide chain release factor] + S-adenosyl-L-homocysteine + H(+)</text>
        <dbReference type="Rhea" id="RHEA:42896"/>
        <dbReference type="Rhea" id="RHEA-COMP:10271"/>
        <dbReference type="Rhea" id="RHEA-COMP:10272"/>
        <dbReference type="ChEBI" id="CHEBI:15378"/>
        <dbReference type="ChEBI" id="CHEBI:30011"/>
        <dbReference type="ChEBI" id="CHEBI:57856"/>
        <dbReference type="ChEBI" id="CHEBI:59789"/>
        <dbReference type="ChEBI" id="CHEBI:61891"/>
        <dbReference type="EC" id="2.1.1.297"/>
    </reaction>
</comment>
<evidence type="ECO:0000256" key="2">
    <source>
        <dbReference type="ARBA" id="ARBA00022603"/>
    </source>
</evidence>
<evidence type="ECO:0000256" key="3">
    <source>
        <dbReference type="ARBA" id="ARBA00022679"/>
    </source>
</evidence>
<protein>
    <recommendedName>
        <fullName evidence="1">peptide chain release factor N(5)-glutamine methyltransferase</fullName>
        <ecNumber evidence="1">2.1.1.297</ecNumber>
    </recommendedName>
</protein>
<dbReference type="Proteomes" id="UP000039324">
    <property type="component" value="Unassembled WGS sequence"/>
</dbReference>
<dbReference type="PANTHER" id="PTHR18895:SF74">
    <property type="entry name" value="MTRF1L RELEASE FACTOR GLUTAMINE METHYLTRANSFERASE"/>
    <property type="match status" value="1"/>
</dbReference>
<dbReference type="GO" id="GO:0003676">
    <property type="term" value="F:nucleic acid binding"/>
    <property type="evidence" value="ECO:0007669"/>
    <property type="project" value="InterPro"/>
</dbReference>
<keyword evidence="8" id="KW-0496">Mitochondrion</keyword>
<dbReference type="OMA" id="HERCNRI"/>
<reference evidence="8 10" key="2">
    <citation type="submission" date="2018-03" db="EMBL/GenBank/DDBJ databases">
        <authorList>
            <person name="Fogelqvist J."/>
        </authorList>
    </citation>
    <scope>NUCLEOTIDE SEQUENCE [LARGE SCALE GENOMIC DNA]</scope>
</reference>